<evidence type="ECO:0008006" key="11">
    <source>
        <dbReference type="Google" id="ProtNLM"/>
    </source>
</evidence>
<evidence type="ECO:0000256" key="5">
    <source>
        <dbReference type="ARBA" id="ARBA00023015"/>
    </source>
</evidence>
<dbReference type="InterPro" id="IPR002515">
    <property type="entry name" value="Znf_C2H2C"/>
</dbReference>
<keyword evidence="5" id="KW-0805">Transcription regulation</keyword>
<keyword evidence="6" id="KW-0804">Transcription</keyword>
<organism evidence="9 10">
    <name type="scientific">Perca fluviatilis</name>
    <name type="common">European perch</name>
    <dbReference type="NCBI Taxonomy" id="8168"/>
    <lineage>
        <taxon>Eukaryota</taxon>
        <taxon>Metazoa</taxon>
        <taxon>Chordata</taxon>
        <taxon>Craniata</taxon>
        <taxon>Vertebrata</taxon>
        <taxon>Euteleostomi</taxon>
        <taxon>Actinopterygii</taxon>
        <taxon>Neopterygii</taxon>
        <taxon>Teleostei</taxon>
        <taxon>Neoteleostei</taxon>
        <taxon>Acanthomorphata</taxon>
        <taxon>Eupercaria</taxon>
        <taxon>Perciformes</taxon>
        <taxon>Percoidei</taxon>
        <taxon>Percidae</taxon>
        <taxon>Percinae</taxon>
        <taxon>Perca</taxon>
    </lineage>
</organism>
<comment type="subcellular location">
    <subcellularLocation>
        <location evidence="1">Nucleus</location>
    </subcellularLocation>
</comment>
<proteinExistence type="predicted"/>
<dbReference type="Gene3D" id="4.10.320.30">
    <property type="match status" value="1"/>
</dbReference>
<gene>
    <name evidence="9" type="ORF">PFLUV_G00217110</name>
</gene>
<evidence type="ECO:0000256" key="1">
    <source>
        <dbReference type="ARBA" id="ARBA00004123"/>
    </source>
</evidence>
<dbReference type="AlphaFoldDB" id="A0A6A5EDN1"/>
<evidence type="ECO:0000313" key="10">
    <source>
        <dbReference type="Proteomes" id="UP000465112"/>
    </source>
</evidence>
<evidence type="ECO:0000256" key="2">
    <source>
        <dbReference type="ARBA" id="ARBA00022723"/>
    </source>
</evidence>
<evidence type="ECO:0000256" key="4">
    <source>
        <dbReference type="ARBA" id="ARBA00022833"/>
    </source>
</evidence>
<keyword evidence="2" id="KW-0479">Metal-binding</keyword>
<evidence type="ECO:0000256" key="3">
    <source>
        <dbReference type="ARBA" id="ARBA00022771"/>
    </source>
</evidence>
<dbReference type="EMBL" id="VHII01000018">
    <property type="protein sequence ID" value="KAF1376978.1"/>
    <property type="molecule type" value="Genomic_DNA"/>
</dbReference>
<dbReference type="Proteomes" id="UP000465112">
    <property type="component" value="Unassembled WGS sequence"/>
</dbReference>
<accession>A0A6A5EDN1</accession>
<keyword evidence="4" id="KW-0862">Zinc</keyword>
<dbReference type="SUPFAM" id="SSF103637">
    <property type="entry name" value="CCHHC domain"/>
    <property type="match status" value="1"/>
</dbReference>
<keyword evidence="7" id="KW-0539">Nucleus</keyword>
<dbReference type="GO" id="GO:0006355">
    <property type="term" value="P:regulation of DNA-templated transcription"/>
    <property type="evidence" value="ECO:0007669"/>
    <property type="project" value="InterPro"/>
</dbReference>
<sequence length="75" mass="8516">MLRLFSYRTSATPSSDQMEVNAVKKRHRTRSKGVRATVEAVTQELFSCPTPGCDGSGHVSGKYARHRRYEPLDRF</sequence>
<comment type="caution">
    <text evidence="9">The sequence shown here is derived from an EMBL/GenBank/DDBJ whole genome shotgun (WGS) entry which is preliminary data.</text>
</comment>
<evidence type="ECO:0000256" key="7">
    <source>
        <dbReference type="ARBA" id="ARBA00023242"/>
    </source>
</evidence>
<protein>
    <recommendedName>
        <fullName evidence="11">Myelin transcription factor 1 domain-containing protein</fullName>
    </recommendedName>
</protein>
<keyword evidence="10" id="KW-1185">Reference proteome</keyword>
<dbReference type="GO" id="GO:0005634">
    <property type="term" value="C:nucleus"/>
    <property type="evidence" value="ECO:0007669"/>
    <property type="project" value="UniProtKB-SubCell"/>
</dbReference>
<reference evidence="9 10" key="1">
    <citation type="submission" date="2019-06" db="EMBL/GenBank/DDBJ databases">
        <title>A chromosome-scale genome assembly of the European perch, Perca fluviatilis.</title>
        <authorList>
            <person name="Roques C."/>
            <person name="Zahm M."/>
            <person name="Cabau C."/>
            <person name="Klopp C."/>
            <person name="Bouchez O."/>
            <person name="Donnadieu C."/>
            <person name="Kuhl H."/>
            <person name="Gislard M."/>
            <person name="Guendouz S."/>
            <person name="Journot L."/>
            <person name="Haffray P."/>
            <person name="Bestin A."/>
            <person name="Morvezen R."/>
            <person name="Feron R."/>
            <person name="Wen M."/>
            <person name="Jouanno E."/>
            <person name="Herpin A."/>
            <person name="Schartl M."/>
            <person name="Postlethwait J."/>
            <person name="Schaerlinger B."/>
            <person name="Chardard D."/>
            <person name="Lecocq T."/>
            <person name="Poncet C."/>
            <person name="Jaffrelo L."/>
            <person name="Lampietro C."/>
            <person name="Guiguen Y."/>
        </authorList>
    </citation>
    <scope>NUCLEOTIDE SEQUENCE [LARGE SCALE GENOMIC DNA]</scope>
    <source>
        <tissue evidence="9">Blood</tissue>
    </source>
</reference>
<dbReference type="GO" id="GO:0008270">
    <property type="term" value="F:zinc ion binding"/>
    <property type="evidence" value="ECO:0007669"/>
    <property type="project" value="UniProtKB-KW"/>
</dbReference>
<evidence type="ECO:0000256" key="8">
    <source>
        <dbReference type="PROSITE-ProRule" id="PRU01143"/>
    </source>
</evidence>
<dbReference type="InterPro" id="IPR036060">
    <property type="entry name" value="Znf_C2H2C_sf"/>
</dbReference>
<keyword evidence="3 8" id="KW-0863">Zinc-finger</keyword>
<name>A0A6A5EDN1_PERFL</name>
<evidence type="ECO:0000313" key="9">
    <source>
        <dbReference type="EMBL" id="KAF1376978.1"/>
    </source>
</evidence>
<evidence type="ECO:0000256" key="6">
    <source>
        <dbReference type="ARBA" id="ARBA00023163"/>
    </source>
</evidence>
<dbReference type="PROSITE" id="PS51802">
    <property type="entry name" value="ZF_CCHHC"/>
    <property type="match status" value="1"/>
</dbReference>
<dbReference type="Pfam" id="PF01530">
    <property type="entry name" value="zf-C2HC"/>
    <property type="match status" value="1"/>
</dbReference>